<dbReference type="Proteomes" id="UP000050786">
    <property type="component" value="Unassembled WGS sequence"/>
</dbReference>
<dbReference type="EC" id="2.4.1.-" evidence="4"/>
<gene>
    <name evidence="4" type="primary">oleD</name>
    <name evidence="4" type="ORF">RUM4293_00004</name>
</gene>
<dbReference type="RefSeq" id="WP_082649132.1">
    <property type="nucleotide sequence ID" value="NZ_CYPS01000003.1"/>
</dbReference>
<dbReference type="Gene3D" id="3.40.50.2000">
    <property type="entry name" value="Glycogen Phosphorylase B"/>
    <property type="match status" value="2"/>
</dbReference>
<evidence type="ECO:0000313" key="5">
    <source>
        <dbReference type="Proteomes" id="UP000050786"/>
    </source>
</evidence>
<dbReference type="PANTHER" id="PTHR48043:SF145">
    <property type="entry name" value="FI06409P-RELATED"/>
    <property type="match status" value="1"/>
</dbReference>
<comment type="similarity">
    <text evidence="3">Belongs to the UDP-glycosyltransferase family.</text>
</comment>
<dbReference type="AlphaFoldDB" id="A0A0N7LN13"/>
<organism evidence="4 5">
    <name type="scientific">Ruegeria atlantica</name>
    <dbReference type="NCBI Taxonomy" id="81569"/>
    <lineage>
        <taxon>Bacteria</taxon>
        <taxon>Pseudomonadati</taxon>
        <taxon>Pseudomonadota</taxon>
        <taxon>Alphaproteobacteria</taxon>
        <taxon>Rhodobacterales</taxon>
        <taxon>Roseobacteraceae</taxon>
        <taxon>Ruegeria</taxon>
    </lineage>
</organism>
<evidence type="ECO:0000313" key="4">
    <source>
        <dbReference type="EMBL" id="CUH41140.1"/>
    </source>
</evidence>
<keyword evidence="5" id="KW-1185">Reference proteome</keyword>
<dbReference type="Pfam" id="PF00201">
    <property type="entry name" value="UDPGT"/>
    <property type="match status" value="1"/>
</dbReference>
<dbReference type="InterPro" id="IPR035595">
    <property type="entry name" value="UDP_glycos_trans_CS"/>
</dbReference>
<accession>A0A0N7LN13</accession>
<keyword evidence="2 3" id="KW-0808">Transferase</keyword>
<keyword evidence="1 3" id="KW-0328">Glycosyltransferase</keyword>
<dbReference type="EMBL" id="CYPS01000003">
    <property type="protein sequence ID" value="CUH41140.1"/>
    <property type="molecule type" value="Genomic_DNA"/>
</dbReference>
<dbReference type="SUPFAM" id="SSF53756">
    <property type="entry name" value="UDP-Glycosyltransferase/glycogen phosphorylase"/>
    <property type="match status" value="1"/>
</dbReference>
<dbReference type="InterPro" id="IPR002213">
    <property type="entry name" value="UDP_glucos_trans"/>
</dbReference>
<dbReference type="GO" id="GO:0008194">
    <property type="term" value="F:UDP-glycosyltransferase activity"/>
    <property type="evidence" value="ECO:0007669"/>
    <property type="project" value="InterPro"/>
</dbReference>
<proteinExistence type="inferred from homology"/>
<evidence type="ECO:0000256" key="3">
    <source>
        <dbReference type="RuleBase" id="RU003718"/>
    </source>
</evidence>
<dbReference type="PANTHER" id="PTHR48043">
    <property type="entry name" value="EG:EG0003.4 PROTEIN-RELATED"/>
    <property type="match status" value="1"/>
</dbReference>
<reference evidence="5" key="1">
    <citation type="submission" date="2015-09" db="EMBL/GenBank/DDBJ databases">
        <authorList>
            <person name="Rodrigo-Torres L."/>
            <person name="Arahal D.R."/>
        </authorList>
    </citation>
    <scope>NUCLEOTIDE SEQUENCE [LARGE SCALE GENOMIC DNA]</scope>
    <source>
        <strain evidence="5">CECT 4293</strain>
    </source>
</reference>
<protein>
    <submittedName>
        <fullName evidence="4">Oleandomycin glycosyltransferase</fullName>
        <ecNumber evidence="4">2.4.1.-</ecNumber>
    </submittedName>
</protein>
<dbReference type="CDD" id="cd03784">
    <property type="entry name" value="GT1_Gtf-like"/>
    <property type="match status" value="1"/>
</dbReference>
<sequence length="443" mass="49337">MSKRLAIVSSGISGPLNSAVEFAKQAKLVGYEVCVFAPKSSFDLISHFGLEYGEIPIPKVDAFADLLTADQFRTFSSNDRLDCAVNALGVNDFSASMSRFQPDVIFVDCELHAHIIVGLSLGPPVIQCSSMFLSPPGSQAPPLNKRACPGVGMRGSRIGISIIWMSFLIWKLKKILRNKFKHQGADFTSALLELARRYNVPIARIRRLICWQMPWTYKIPTVLFLPQSVDLPTRPYSDFSYLGAMVIQDRPEKPHDREKVRRFCSGQGTKKHIFVGFGTMMKPKSDLLVNLWEVASKHPEWQFLFAAGQNWEDGGSCDYPRNVDVVAWVPQHQVLKHAHLAIMHGGTGGFIEAVEAATPVLLYPHVNDQQGSAARAVFHGIGRAGRHADTVEKIENDIQELLTDPKYKKNCKALQASCQQEKVDGRLAAFLQNVTTQSNQKFK</sequence>
<dbReference type="PROSITE" id="PS00375">
    <property type="entry name" value="UDPGT"/>
    <property type="match status" value="1"/>
</dbReference>
<evidence type="ECO:0000256" key="1">
    <source>
        <dbReference type="ARBA" id="ARBA00022676"/>
    </source>
</evidence>
<evidence type="ECO:0000256" key="2">
    <source>
        <dbReference type="ARBA" id="ARBA00022679"/>
    </source>
</evidence>
<dbReference type="InterPro" id="IPR050271">
    <property type="entry name" value="UDP-glycosyltransferase"/>
</dbReference>
<name>A0A0N7LN13_9RHOB</name>